<keyword evidence="8" id="KW-0812">Transmembrane</keyword>
<feature type="domain" description="7TM-DISM receptor extracellular" evidence="10">
    <location>
        <begin position="173"/>
        <end position="374"/>
    </location>
</feature>
<gene>
    <name evidence="12" type="ORF">CP965_06675</name>
</gene>
<keyword evidence="13" id="KW-1185">Reference proteome</keyword>
<reference evidence="12 13" key="1">
    <citation type="submission" date="2017-09" db="EMBL/GenBank/DDBJ databases">
        <title>Genomics of the genus Arcobacter.</title>
        <authorList>
            <person name="Perez-Cataluna A."/>
            <person name="Figueras M.J."/>
            <person name="Salas-Masso N."/>
        </authorList>
    </citation>
    <scope>NUCLEOTIDE SEQUENCE [LARGE SCALE GENOMIC DNA]</scope>
    <source>
        <strain evidence="12 13">F156-34</strain>
    </source>
</reference>
<dbReference type="Proteomes" id="UP000289718">
    <property type="component" value="Unassembled WGS sequence"/>
</dbReference>
<dbReference type="PANTHER" id="PTHR41523">
    <property type="entry name" value="TWO-COMPONENT SYSTEM SENSOR PROTEIN"/>
    <property type="match status" value="1"/>
</dbReference>
<keyword evidence="8" id="KW-1133">Transmembrane helix</keyword>
<keyword evidence="4" id="KW-0808">Transferase</keyword>
<evidence type="ECO:0000313" key="13">
    <source>
        <dbReference type="Proteomes" id="UP000289718"/>
    </source>
</evidence>
<dbReference type="Gene3D" id="2.60.40.2380">
    <property type="match status" value="1"/>
</dbReference>
<dbReference type="InterPro" id="IPR011622">
    <property type="entry name" value="7TMR_DISM_rcpt_extracell_dom2"/>
</dbReference>
<dbReference type="AlphaFoldDB" id="A0A4Q1AYY6"/>
<evidence type="ECO:0000256" key="3">
    <source>
        <dbReference type="ARBA" id="ARBA00022553"/>
    </source>
</evidence>
<feature type="transmembrane region" description="Helical" evidence="8">
    <location>
        <begin position="271"/>
        <end position="288"/>
    </location>
</feature>
<feature type="domain" description="7TM-DISM receptor extracellular" evidence="11">
    <location>
        <begin position="34"/>
        <end position="161"/>
    </location>
</feature>
<evidence type="ECO:0000256" key="6">
    <source>
        <dbReference type="ARBA" id="ARBA00022777"/>
    </source>
</evidence>
<keyword evidence="6 12" id="KW-0418">Kinase</keyword>
<protein>
    <recommendedName>
        <fullName evidence="2">histidine kinase</fullName>
        <ecNumber evidence="2">2.7.13.3</ecNumber>
    </recommendedName>
</protein>
<proteinExistence type="predicted"/>
<feature type="transmembrane region" description="Helical" evidence="8">
    <location>
        <begin position="294"/>
        <end position="315"/>
    </location>
</feature>
<evidence type="ECO:0000259" key="11">
    <source>
        <dbReference type="Pfam" id="PF07696"/>
    </source>
</evidence>
<dbReference type="Pfam" id="PF07568">
    <property type="entry name" value="HisKA_2"/>
    <property type="match status" value="1"/>
</dbReference>
<dbReference type="SUPFAM" id="SSF55874">
    <property type="entry name" value="ATPase domain of HSP90 chaperone/DNA topoisomerase II/histidine kinase"/>
    <property type="match status" value="1"/>
</dbReference>
<dbReference type="PANTHER" id="PTHR41523:SF8">
    <property type="entry name" value="ETHYLENE RESPONSE SENSOR PROTEIN"/>
    <property type="match status" value="1"/>
</dbReference>
<dbReference type="InterPro" id="IPR036890">
    <property type="entry name" value="HATPase_C_sf"/>
</dbReference>
<evidence type="ECO:0000259" key="10">
    <source>
        <dbReference type="Pfam" id="PF07695"/>
    </source>
</evidence>
<evidence type="ECO:0000256" key="2">
    <source>
        <dbReference type="ARBA" id="ARBA00012438"/>
    </source>
</evidence>
<keyword evidence="3" id="KW-0597">Phosphoprotein</keyword>
<dbReference type="OrthoDB" id="5342753at2"/>
<evidence type="ECO:0000256" key="5">
    <source>
        <dbReference type="ARBA" id="ARBA00022741"/>
    </source>
</evidence>
<dbReference type="GO" id="GO:0005524">
    <property type="term" value="F:ATP binding"/>
    <property type="evidence" value="ECO:0007669"/>
    <property type="project" value="UniProtKB-KW"/>
</dbReference>
<dbReference type="EC" id="2.7.13.3" evidence="2"/>
<feature type="transmembrane region" description="Helical" evidence="8">
    <location>
        <begin position="203"/>
        <end position="227"/>
    </location>
</feature>
<dbReference type="InterPro" id="IPR011623">
    <property type="entry name" value="7TMR_DISM_rcpt_extracell_dom1"/>
</dbReference>
<evidence type="ECO:0000256" key="1">
    <source>
        <dbReference type="ARBA" id="ARBA00000085"/>
    </source>
</evidence>
<keyword evidence="5" id="KW-0547">Nucleotide-binding</keyword>
<dbReference type="GO" id="GO:0004673">
    <property type="term" value="F:protein histidine kinase activity"/>
    <property type="evidence" value="ECO:0007669"/>
    <property type="project" value="UniProtKB-EC"/>
</dbReference>
<accession>A0A4Q1AYY6</accession>
<feature type="domain" description="Signal transduction histidine kinase subgroup 2 dimerisation and phosphoacceptor" evidence="9">
    <location>
        <begin position="424"/>
        <end position="498"/>
    </location>
</feature>
<name>A0A4Q1AYY6_9BACT</name>
<evidence type="ECO:0000256" key="8">
    <source>
        <dbReference type="SAM" id="Phobius"/>
    </source>
</evidence>
<dbReference type="Gene3D" id="3.30.450.20">
    <property type="entry name" value="PAS domain"/>
    <property type="match status" value="1"/>
</dbReference>
<dbReference type="InterPro" id="IPR011495">
    <property type="entry name" value="Sig_transdc_His_kin_sub2_dim/P"/>
</dbReference>
<comment type="caution">
    <text evidence="12">The sequence shown here is derived from an EMBL/GenBank/DDBJ whole genome shotgun (WGS) entry which is preliminary data.</text>
</comment>
<evidence type="ECO:0000256" key="7">
    <source>
        <dbReference type="ARBA" id="ARBA00022840"/>
    </source>
</evidence>
<keyword evidence="8" id="KW-0472">Membrane</keyword>
<evidence type="ECO:0000259" key="9">
    <source>
        <dbReference type="Pfam" id="PF07568"/>
    </source>
</evidence>
<organism evidence="12 13">
    <name type="scientific">Halarcobacter mediterraneus</name>
    <dbReference type="NCBI Taxonomy" id="2023153"/>
    <lineage>
        <taxon>Bacteria</taxon>
        <taxon>Pseudomonadati</taxon>
        <taxon>Campylobacterota</taxon>
        <taxon>Epsilonproteobacteria</taxon>
        <taxon>Campylobacterales</taxon>
        <taxon>Arcobacteraceae</taxon>
        <taxon>Halarcobacter</taxon>
    </lineage>
</organism>
<dbReference type="Gene3D" id="3.30.565.10">
    <property type="entry name" value="Histidine kinase-like ATPase, C-terminal domain"/>
    <property type="match status" value="1"/>
</dbReference>
<feature type="transmembrane region" description="Helical" evidence="8">
    <location>
        <begin position="239"/>
        <end position="259"/>
    </location>
</feature>
<keyword evidence="7" id="KW-0067">ATP-binding</keyword>
<comment type="catalytic activity">
    <reaction evidence="1">
        <text>ATP + protein L-histidine = ADP + protein N-phospho-L-histidine.</text>
        <dbReference type="EC" id="2.7.13.3"/>
    </reaction>
</comment>
<dbReference type="Pfam" id="PF07696">
    <property type="entry name" value="7TMR-DISMED2"/>
    <property type="match status" value="1"/>
</dbReference>
<feature type="transmembrane region" description="Helical" evidence="8">
    <location>
        <begin position="174"/>
        <end position="196"/>
    </location>
</feature>
<dbReference type="EMBL" id="NXIE01000002">
    <property type="protein sequence ID" value="RXK13650.1"/>
    <property type="molecule type" value="Genomic_DNA"/>
</dbReference>
<evidence type="ECO:0000313" key="12">
    <source>
        <dbReference type="EMBL" id="RXK13650.1"/>
    </source>
</evidence>
<sequence>MLKIFLILCVNIIFLNANILVNNNTTKIDLLSKSEIFLDKTKTLSFEEVKNKKFESNTKSILSYGYNPNFDLWLKFSLSNKTNKKKIFIIEYDNCLTTSVQFFDPDNNYKMKQEGLFFIRDNRKTVNPYFLIELKPNETKTYFMNVNSEITTLIVGLKLWDIHKFYEKEVSHQFMLALFFGAMFVLLIYNLFIFFFTKDISYFYYVLYIFAIVFHQLVFVGIGNIYFYEKEFLFDIFNYAPLVVVLPIFTLALFTKSFLKLEQYPIHNKILNILILLVPINVLILLNIEELAKYRNHITIIILTYLMYVTIYALFKKNKQAKYIFIGWVIFFFSGSLMIMASIGYFNIYKYIPYFAEVSIVTEAIILSIALSNRIKILQEENDSINKTLILQKENEKERLEKQVFEKTKNLNYALEERELLLKELNHRVKNNMQTIVSLIRLQNDEIKNEKLNDILITIQNRISAMSYLHELLYTQNDMTFVNTSHYFKLICEEIQCSYNKEIIIDLDIKAQLRIEQAMYCGLILNELITNTFKYAYPKQKKGKVFISLEKNNGVYKLIVADEGVGFESKSNSLGLIIVENLAKRQLKGEIETYSSNGVKNIIEWKAGNEN</sequence>
<feature type="transmembrane region" description="Helical" evidence="8">
    <location>
        <begin position="322"/>
        <end position="345"/>
    </location>
</feature>
<evidence type="ECO:0000256" key="4">
    <source>
        <dbReference type="ARBA" id="ARBA00022679"/>
    </source>
</evidence>
<dbReference type="Pfam" id="PF07695">
    <property type="entry name" value="7TMR-DISM_7TM"/>
    <property type="match status" value="1"/>
</dbReference>